<feature type="region of interest" description="Disordered" evidence="1">
    <location>
        <begin position="29"/>
        <end position="125"/>
    </location>
</feature>
<proteinExistence type="predicted"/>
<protein>
    <submittedName>
        <fullName evidence="2">Uncharacterized protein</fullName>
    </submittedName>
</protein>
<evidence type="ECO:0000256" key="1">
    <source>
        <dbReference type="SAM" id="MobiDB-lite"/>
    </source>
</evidence>
<reference evidence="2" key="1">
    <citation type="submission" date="2023-10" db="EMBL/GenBank/DDBJ databases">
        <authorList>
            <person name="Chen Y."/>
            <person name="Shah S."/>
            <person name="Dougan E. K."/>
            <person name="Thang M."/>
            <person name="Chan C."/>
        </authorList>
    </citation>
    <scope>NUCLEOTIDE SEQUENCE [LARGE SCALE GENOMIC DNA]</scope>
</reference>
<gene>
    <name evidence="2" type="ORF">PCOR1329_LOCUS11140</name>
</gene>
<keyword evidence="3" id="KW-1185">Reference proteome</keyword>
<evidence type="ECO:0000313" key="2">
    <source>
        <dbReference type="EMBL" id="CAK0804274.1"/>
    </source>
</evidence>
<organism evidence="2 3">
    <name type="scientific">Prorocentrum cordatum</name>
    <dbReference type="NCBI Taxonomy" id="2364126"/>
    <lineage>
        <taxon>Eukaryota</taxon>
        <taxon>Sar</taxon>
        <taxon>Alveolata</taxon>
        <taxon>Dinophyceae</taxon>
        <taxon>Prorocentrales</taxon>
        <taxon>Prorocentraceae</taxon>
        <taxon>Prorocentrum</taxon>
    </lineage>
</organism>
<dbReference type="Proteomes" id="UP001189429">
    <property type="component" value="Unassembled WGS sequence"/>
</dbReference>
<dbReference type="EMBL" id="CAUYUJ010003202">
    <property type="protein sequence ID" value="CAK0804274.1"/>
    <property type="molecule type" value="Genomic_DNA"/>
</dbReference>
<name>A0ABN9QEC5_9DINO</name>
<sequence length="145" mass="16049">MAARRWRRLQKLPAGVETKNTFLDCKSPWIEPLSLDKRPNSDPTSSLTCSDLGLSSAAVPSDAEATRSAPNEEELSPRHQGVAWARERPKTHHAAASSEFSDGVEDTIAPKEQDPAPSRTQRRRLQRNLLRQQYATALTSSGGTW</sequence>
<evidence type="ECO:0000313" key="3">
    <source>
        <dbReference type="Proteomes" id="UP001189429"/>
    </source>
</evidence>
<accession>A0ABN9QEC5</accession>
<comment type="caution">
    <text evidence="2">The sequence shown here is derived from an EMBL/GenBank/DDBJ whole genome shotgun (WGS) entry which is preliminary data.</text>
</comment>